<dbReference type="Proteomes" id="UP000824071">
    <property type="component" value="Unassembled WGS sequence"/>
</dbReference>
<gene>
    <name evidence="6" type="ORF">IAC53_01835</name>
</gene>
<sequence length="284" mass="31879">MEKFLILHADDLGYNAQQNAAIAELWEKGLLTSTSLLPVAPEAAAGVQFLRESGCPAGVHWVLNSDSDTARWQSLTRAKSLTDGRGMRANALAAGLLAKRREVYAELEAQVLYMRIRGVSPDHADNHCATLYGVNGRRFFLDAFELCRKYSLPFRFPKTPGFLERQLGRRLPEPALRLQKMLVACGERRGVRMPDDVVSNPWSMARIRNYETLRRYYLDAVDAAGPGVTEMFFHPAAPNPDAGPEWQKRVYEYELLKSGDLLERAAQKGVRVVSWGVFSELPKP</sequence>
<keyword evidence="2" id="KW-0479">Metal-binding</keyword>
<evidence type="ECO:0000256" key="1">
    <source>
        <dbReference type="ARBA" id="ARBA00001946"/>
    </source>
</evidence>
<keyword evidence="3" id="KW-0378">Hydrolase</keyword>
<dbReference type="GO" id="GO:0005975">
    <property type="term" value="P:carbohydrate metabolic process"/>
    <property type="evidence" value="ECO:0007669"/>
    <property type="project" value="InterPro"/>
</dbReference>
<evidence type="ECO:0000256" key="4">
    <source>
        <dbReference type="ARBA" id="ARBA00022842"/>
    </source>
</evidence>
<dbReference type="Gene3D" id="3.20.20.370">
    <property type="entry name" value="Glycoside hydrolase/deacetylase"/>
    <property type="match status" value="1"/>
</dbReference>
<evidence type="ECO:0000256" key="3">
    <source>
        <dbReference type="ARBA" id="ARBA00022801"/>
    </source>
</evidence>
<organism evidence="6 7">
    <name type="scientific">Candidatus Fimenecus excrementigallinarum</name>
    <dbReference type="NCBI Taxonomy" id="2840816"/>
    <lineage>
        <taxon>Bacteria</taxon>
        <taxon>Bacillati</taxon>
        <taxon>Bacillota</taxon>
        <taxon>Clostridia</taxon>
        <taxon>Candidatus Fimenecus</taxon>
    </lineage>
</organism>
<evidence type="ECO:0000256" key="2">
    <source>
        <dbReference type="ARBA" id="ARBA00022723"/>
    </source>
</evidence>
<dbReference type="PANTHER" id="PTHR31609">
    <property type="entry name" value="YDJC DEACETYLASE FAMILY MEMBER"/>
    <property type="match status" value="1"/>
</dbReference>
<accession>A0A9D1LD56</accession>
<dbReference type="PANTHER" id="PTHR31609:SF1">
    <property type="entry name" value="CARBOHYDRATE DEACETYLASE"/>
    <property type="match status" value="1"/>
</dbReference>
<name>A0A9D1LD56_9FIRM</name>
<dbReference type="SUPFAM" id="SSF88713">
    <property type="entry name" value="Glycoside hydrolase/deacetylase"/>
    <property type="match status" value="1"/>
</dbReference>
<dbReference type="GO" id="GO:0046872">
    <property type="term" value="F:metal ion binding"/>
    <property type="evidence" value="ECO:0007669"/>
    <property type="project" value="UniProtKB-KW"/>
</dbReference>
<dbReference type="AlphaFoldDB" id="A0A9D1LD56"/>
<reference evidence="6" key="1">
    <citation type="submission" date="2020-10" db="EMBL/GenBank/DDBJ databases">
        <authorList>
            <person name="Gilroy R."/>
        </authorList>
    </citation>
    <scope>NUCLEOTIDE SEQUENCE</scope>
    <source>
        <strain evidence="6">ChiGjej1B1-19959</strain>
    </source>
</reference>
<reference evidence="6" key="2">
    <citation type="journal article" date="2021" name="PeerJ">
        <title>Extensive microbial diversity within the chicken gut microbiome revealed by metagenomics and culture.</title>
        <authorList>
            <person name="Gilroy R."/>
            <person name="Ravi A."/>
            <person name="Getino M."/>
            <person name="Pursley I."/>
            <person name="Horton D.L."/>
            <person name="Alikhan N.F."/>
            <person name="Baker D."/>
            <person name="Gharbi K."/>
            <person name="Hall N."/>
            <person name="Watson M."/>
            <person name="Adriaenssens E.M."/>
            <person name="Foster-Nyarko E."/>
            <person name="Jarju S."/>
            <person name="Secka A."/>
            <person name="Antonio M."/>
            <person name="Oren A."/>
            <person name="Chaudhuri R.R."/>
            <person name="La Ragione R."/>
            <person name="Hildebrand F."/>
            <person name="Pallen M.J."/>
        </authorList>
    </citation>
    <scope>NUCLEOTIDE SEQUENCE</scope>
    <source>
        <strain evidence="6">ChiGjej1B1-19959</strain>
    </source>
</reference>
<dbReference type="InterPro" id="IPR011330">
    <property type="entry name" value="Glyco_hydro/deAcase_b/a-brl"/>
</dbReference>
<keyword evidence="4" id="KW-0460">Magnesium</keyword>
<keyword evidence="5" id="KW-0119">Carbohydrate metabolism</keyword>
<dbReference type="GO" id="GO:0016787">
    <property type="term" value="F:hydrolase activity"/>
    <property type="evidence" value="ECO:0007669"/>
    <property type="project" value="UniProtKB-KW"/>
</dbReference>
<dbReference type="GO" id="GO:0019213">
    <property type="term" value="F:deacetylase activity"/>
    <property type="evidence" value="ECO:0007669"/>
    <property type="project" value="TreeGrafter"/>
</dbReference>
<protein>
    <submittedName>
        <fullName evidence="6">ChbG/HpnK family deacetylase</fullName>
    </submittedName>
</protein>
<dbReference type="Pfam" id="PF04794">
    <property type="entry name" value="YdjC"/>
    <property type="match status" value="1"/>
</dbReference>
<evidence type="ECO:0000256" key="5">
    <source>
        <dbReference type="ARBA" id="ARBA00023277"/>
    </source>
</evidence>
<comment type="cofactor">
    <cofactor evidence="1">
        <name>Mg(2+)</name>
        <dbReference type="ChEBI" id="CHEBI:18420"/>
    </cofactor>
</comment>
<dbReference type="EMBL" id="DVMW01000016">
    <property type="protein sequence ID" value="HIU35334.1"/>
    <property type="molecule type" value="Genomic_DNA"/>
</dbReference>
<dbReference type="InterPro" id="IPR006879">
    <property type="entry name" value="YdjC-like"/>
</dbReference>
<proteinExistence type="predicted"/>
<comment type="caution">
    <text evidence="6">The sequence shown here is derived from an EMBL/GenBank/DDBJ whole genome shotgun (WGS) entry which is preliminary data.</text>
</comment>
<evidence type="ECO:0000313" key="7">
    <source>
        <dbReference type="Proteomes" id="UP000824071"/>
    </source>
</evidence>
<evidence type="ECO:0000313" key="6">
    <source>
        <dbReference type="EMBL" id="HIU35334.1"/>
    </source>
</evidence>